<accession>A0A0C3H4E0</accession>
<proteinExistence type="predicted"/>
<dbReference type="Pfam" id="PF00107">
    <property type="entry name" value="ADH_zinc_N"/>
    <property type="match status" value="1"/>
</dbReference>
<protein>
    <recommendedName>
        <fullName evidence="1">Enoyl reductase (ER) domain-containing protein</fullName>
    </recommendedName>
</protein>
<dbReference type="SMART" id="SM00829">
    <property type="entry name" value="PKS_ER"/>
    <property type="match status" value="1"/>
</dbReference>
<reference evidence="2 3" key="1">
    <citation type="submission" date="2014-04" db="EMBL/GenBank/DDBJ databases">
        <authorList>
            <consortium name="DOE Joint Genome Institute"/>
            <person name="Kuo A."/>
            <person name="Martino E."/>
            <person name="Perotto S."/>
            <person name="Kohler A."/>
            <person name="Nagy L.G."/>
            <person name="Floudas D."/>
            <person name="Copeland A."/>
            <person name="Barry K.W."/>
            <person name="Cichocki N."/>
            <person name="Veneault-Fourrey C."/>
            <person name="LaButti K."/>
            <person name="Lindquist E.A."/>
            <person name="Lipzen A."/>
            <person name="Lundell T."/>
            <person name="Morin E."/>
            <person name="Murat C."/>
            <person name="Sun H."/>
            <person name="Tunlid A."/>
            <person name="Henrissat B."/>
            <person name="Grigoriev I.V."/>
            <person name="Hibbett D.S."/>
            <person name="Martin F."/>
            <person name="Nordberg H.P."/>
            <person name="Cantor M.N."/>
            <person name="Hua S.X."/>
        </authorList>
    </citation>
    <scope>NUCLEOTIDE SEQUENCE [LARGE SCALE GENOMIC DNA]</scope>
    <source>
        <strain evidence="2 3">Zn</strain>
    </source>
</reference>
<evidence type="ECO:0000313" key="2">
    <source>
        <dbReference type="EMBL" id="KIN03051.1"/>
    </source>
</evidence>
<dbReference type="Proteomes" id="UP000054321">
    <property type="component" value="Unassembled WGS sequence"/>
</dbReference>
<feature type="domain" description="Enoyl reductase (ER)" evidence="1">
    <location>
        <begin position="16"/>
        <end position="330"/>
    </location>
</feature>
<dbReference type="InParanoid" id="A0A0C3H4E0"/>
<keyword evidence="3" id="KW-1185">Reference proteome</keyword>
<dbReference type="AlphaFoldDB" id="A0A0C3H4E0"/>
<dbReference type="GO" id="GO:0016491">
    <property type="term" value="F:oxidoreductase activity"/>
    <property type="evidence" value="ECO:0007669"/>
    <property type="project" value="InterPro"/>
</dbReference>
<reference evidence="3" key="2">
    <citation type="submission" date="2015-01" db="EMBL/GenBank/DDBJ databases">
        <title>Evolutionary Origins and Diversification of the Mycorrhizal Mutualists.</title>
        <authorList>
            <consortium name="DOE Joint Genome Institute"/>
            <consortium name="Mycorrhizal Genomics Consortium"/>
            <person name="Kohler A."/>
            <person name="Kuo A."/>
            <person name="Nagy L.G."/>
            <person name="Floudas D."/>
            <person name="Copeland A."/>
            <person name="Barry K.W."/>
            <person name="Cichocki N."/>
            <person name="Veneault-Fourrey C."/>
            <person name="LaButti K."/>
            <person name="Lindquist E.A."/>
            <person name="Lipzen A."/>
            <person name="Lundell T."/>
            <person name="Morin E."/>
            <person name="Murat C."/>
            <person name="Riley R."/>
            <person name="Ohm R."/>
            <person name="Sun H."/>
            <person name="Tunlid A."/>
            <person name="Henrissat B."/>
            <person name="Grigoriev I.V."/>
            <person name="Hibbett D.S."/>
            <person name="Martin F."/>
        </authorList>
    </citation>
    <scope>NUCLEOTIDE SEQUENCE [LARGE SCALE GENOMIC DNA]</scope>
    <source>
        <strain evidence="3">Zn</strain>
    </source>
</reference>
<dbReference type="PANTHER" id="PTHR45033:SF2">
    <property type="entry name" value="ZINC-TYPE ALCOHOL DEHYDROGENASE-LIKE PROTEIN C1773.06C"/>
    <property type="match status" value="1"/>
</dbReference>
<dbReference type="InterPro" id="IPR020843">
    <property type="entry name" value="ER"/>
</dbReference>
<dbReference type="SUPFAM" id="SSF51735">
    <property type="entry name" value="NAD(P)-binding Rossmann-fold domains"/>
    <property type="match status" value="1"/>
</dbReference>
<dbReference type="PANTHER" id="PTHR45033">
    <property type="match status" value="1"/>
</dbReference>
<dbReference type="Pfam" id="PF08240">
    <property type="entry name" value="ADH_N"/>
    <property type="match status" value="1"/>
</dbReference>
<dbReference type="OrthoDB" id="9930022at2759"/>
<dbReference type="InterPro" id="IPR013149">
    <property type="entry name" value="ADH-like_C"/>
</dbReference>
<dbReference type="CDD" id="cd08276">
    <property type="entry name" value="MDR7"/>
    <property type="match status" value="1"/>
</dbReference>
<dbReference type="SUPFAM" id="SSF50129">
    <property type="entry name" value="GroES-like"/>
    <property type="match status" value="1"/>
</dbReference>
<dbReference type="InterPro" id="IPR013154">
    <property type="entry name" value="ADH-like_N"/>
</dbReference>
<dbReference type="HOGENOM" id="CLU_026673_3_4_1"/>
<dbReference type="STRING" id="913774.A0A0C3H4E0"/>
<organism evidence="2 3">
    <name type="scientific">Oidiodendron maius (strain Zn)</name>
    <dbReference type="NCBI Taxonomy" id="913774"/>
    <lineage>
        <taxon>Eukaryota</taxon>
        <taxon>Fungi</taxon>
        <taxon>Dikarya</taxon>
        <taxon>Ascomycota</taxon>
        <taxon>Pezizomycotina</taxon>
        <taxon>Leotiomycetes</taxon>
        <taxon>Leotiomycetes incertae sedis</taxon>
        <taxon>Myxotrichaceae</taxon>
        <taxon>Oidiodendron</taxon>
    </lineage>
</organism>
<dbReference type="Gene3D" id="3.90.180.10">
    <property type="entry name" value="Medium-chain alcohol dehydrogenases, catalytic domain"/>
    <property type="match status" value="1"/>
</dbReference>
<dbReference type="InterPro" id="IPR011032">
    <property type="entry name" value="GroES-like_sf"/>
</dbReference>
<dbReference type="Gene3D" id="3.40.50.720">
    <property type="entry name" value="NAD(P)-binding Rossmann-like Domain"/>
    <property type="match status" value="1"/>
</dbReference>
<dbReference type="InterPro" id="IPR036291">
    <property type="entry name" value="NAD(P)-bd_dom_sf"/>
</dbReference>
<name>A0A0C3H4E0_OIDMZ</name>
<gene>
    <name evidence="2" type="ORF">OIDMADRAFT_27513</name>
</gene>
<dbReference type="InterPro" id="IPR052711">
    <property type="entry name" value="Zinc_ADH-like"/>
</dbReference>
<dbReference type="EMBL" id="KN832874">
    <property type="protein sequence ID" value="KIN03051.1"/>
    <property type="molecule type" value="Genomic_DNA"/>
</dbReference>
<evidence type="ECO:0000259" key="1">
    <source>
        <dbReference type="SMART" id="SM00829"/>
    </source>
</evidence>
<evidence type="ECO:0000313" key="3">
    <source>
        <dbReference type="Proteomes" id="UP000054321"/>
    </source>
</evidence>
<sequence>MALLTTKQWKITGTDHDFDGLSFEEAIVPQVGENEVLVKLRAASLNYRDLVILKDKYPFPLKFPVVGGSDGAGEVVKAGPKVSKWKAGDNVVTLFNQGHQYGPLDIAGAHTGLGGVIDGTLRQYAVFNENGLVRAPKNLSHLESCTLSCAALTAWNALFGLKPLKAGESVLVQGTGGVSIFALQFAKAAGAVVIATTSSKEKVEMFKKLGADYVLNYKEDKHWGETARDLTGGQGVDHIVEVGGEGTLEQSLKAIKMEGIISIIGFLGGAKPQSSVIECLTNICTARGLFVGSRAMMEDMVAAIEANDIHPVIDNKVFTLEETKEAYTYMFGIAYTC</sequence>